<organism evidence="3 4">
    <name type="scientific">Setomelanomma holmii</name>
    <dbReference type="NCBI Taxonomy" id="210430"/>
    <lineage>
        <taxon>Eukaryota</taxon>
        <taxon>Fungi</taxon>
        <taxon>Dikarya</taxon>
        <taxon>Ascomycota</taxon>
        <taxon>Pezizomycotina</taxon>
        <taxon>Dothideomycetes</taxon>
        <taxon>Pleosporomycetidae</taxon>
        <taxon>Pleosporales</taxon>
        <taxon>Pleosporineae</taxon>
        <taxon>Phaeosphaeriaceae</taxon>
        <taxon>Setomelanomma</taxon>
    </lineage>
</organism>
<dbReference type="Gene3D" id="3.40.250.10">
    <property type="entry name" value="Rhodanese-like domain"/>
    <property type="match status" value="1"/>
</dbReference>
<dbReference type="GO" id="GO:0004792">
    <property type="term" value="F:thiosulfate-cyanide sulfurtransferase activity"/>
    <property type="evidence" value="ECO:0007669"/>
    <property type="project" value="TreeGrafter"/>
</dbReference>
<dbReference type="SMART" id="SM00450">
    <property type="entry name" value="RHOD"/>
    <property type="match status" value="1"/>
</dbReference>
<sequence length="259" mass="28214">MASKPNFLASITRTYTALLKQPTAQLQLHASRILGVESLSQSQNSARNHFDGVARWTQQFGTGSAKLQPIPIPVQSRTGYGQRRGIATEASKNKVYSFEDVLAILETPSSSRLLIDVREPHEFEKNTIPTAINIPVTSQPDALMLDEEEFLDRFGFAKPPADKEVVFFCKAGVRSRAMAGLARQAGYKNVGEYPGSWLDWEKRGGPGTKTPNEPGGKGEAQFPVQETKPVRGKGDSGEEDLGAQGGVPYPEGVDGLKRQ</sequence>
<name>A0A9P4HHB1_9PLEO</name>
<dbReference type="CDD" id="cd01519">
    <property type="entry name" value="RHOD_HSP67B2"/>
    <property type="match status" value="1"/>
</dbReference>
<evidence type="ECO:0000313" key="4">
    <source>
        <dbReference type="Proteomes" id="UP000799777"/>
    </source>
</evidence>
<dbReference type="PANTHER" id="PTHR44086">
    <property type="entry name" value="THIOSULFATE SULFURTRANSFERASE RDL2, MITOCHONDRIAL-RELATED"/>
    <property type="match status" value="1"/>
</dbReference>
<dbReference type="GO" id="GO:0005739">
    <property type="term" value="C:mitochondrion"/>
    <property type="evidence" value="ECO:0007669"/>
    <property type="project" value="TreeGrafter"/>
</dbReference>
<feature type="domain" description="Rhodanese" evidence="2">
    <location>
        <begin position="113"/>
        <end position="209"/>
    </location>
</feature>
<comment type="caution">
    <text evidence="3">The sequence shown here is derived from an EMBL/GenBank/DDBJ whole genome shotgun (WGS) entry which is preliminary data.</text>
</comment>
<dbReference type="AlphaFoldDB" id="A0A9P4HHB1"/>
<dbReference type="Pfam" id="PF00581">
    <property type="entry name" value="Rhodanese"/>
    <property type="match status" value="1"/>
</dbReference>
<accession>A0A9P4HHB1</accession>
<keyword evidence="4" id="KW-1185">Reference proteome</keyword>
<reference evidence="3" key="1">
    <citation type="journal article" date="2020" name="Stud. Mycol.">
        <title>101 Dothideomycetes genomes: a test case for predicting lifestyles and emergence of pathogens.</title>
        <authorList>
            <person name="Haridas S."/>
            <person name="Albert R."/>
            <person name="Binder M."/>
            <person name="Bloem J."/>
            <person name="Labutti K."/>
            <person name="Salamov A."/>
            <person name="Andreopoulos B."/>
            <person name="Baker S."/>
            <person name="Barry K."/>
            <person name="Bills G."/>
            <person name="Bluhm B."/>
            <person name="Cannon C."/>
            <person name="Castanera R."/>
            <person name="Culley D."/>
            <person name="Daum C."/>
            <person name="Ezra D."/>
            <person name="Gonzalez J."/>
            <person name="Henrissat B."/>
            <person name="Kuo A."/>
            <person name="Liang C."/>
            <person name="Lipzen A."/>
            <person name="Lutzoni F."/>
            <person name="Magnuson J."/>
            <person name="Mondo S."/>
            <person name="Nolan M."/>
            <person name="Ohm R."/>
            <person name="Pangilinan J."/>
            <person name="Park H.-J."/>
            <person name="Ramirez L."/>
            <person name="Alfaro M."/>
            <person name="Sun H."/>
            <person name="Tritt A."/>
            <person name="Yoshinaga Y."/>
            <person name="Zwiers L.-H."/>
            <person name="Turgeon B."/>
            <person name="Goodwin S."/>
            <person name="Spatafora J."/>
            <person name="Crous P."/>
            <person name="Grigoriev I."/>
        </authorList>
    </citation>
    <scope>NUCLEOTIDE SEQUENCE</scope>
    <source>
        <strain evidence="3">CBS 110217</strain>
    </source>
</reference>
<evidence type="ECO:0000256" key="1">
    <source>
        <dbReference type="SAM" id="MobiDB-lite"/>
    </source>
</evidence>
<dbReference type="OrthoDB" id="566238at2759"/>
<dbReference type="PANTHER" id="PTHR44086:SF10">
    <property type="entry name" value="THIOSULFATE SULFURTRANSFERASE_RHODANESE-LIKE DOMAIN-CONTAINING PROTEIN 3"/>
    <property type="match status" value="1"/>
</dbReference>
<dbReference type="InterPro" id="IPR001763">
    <property type="entry name" value="Rhodanese-like_dom"/>
</dbReference>
<evidence type="ECO:0000259" key="2">
    <source>
        <dbReference type="PROSITE" id="PS50206"/>
    </source>
</evidence>
<gene>
    <name evidence="3" type="ORF">EK21DRAFT_57069</name>
</gene>
<dbReference type="SUPFAM" id="SSF52821">
    <property type="entry name" value="Rhodanese/Cell cycle control phosphatase"/>
    <property type="match status" value="1"/>
</dbReference>
<protein>
    <submittedName>
        <fullName evidence="3">Rhodanese-like protein</fullName>
    </submittedName>
</protein>
<dbReference type="InterPro" id="IPR036873">
    <property type="entry name" value="Rhodanese-like_dom_sf"/>
</dbReference>
<dbReference type="EMBL" id="ML978162">
    <property type="protein sequence ID" value="KAF2034264.1"/>
    <property type="molecule type" value="Genomic_DNA"/>
</dbReference>
<dbReference type="PROSITE" id="PS50206">
    <property type="entry name" value="RHODANESE_3"/>
    <property type="match status" value="1"/>
</dbReference>
<dbReference type="Proteomes" id="UP000799777">
    <property type="component" value="Unassembled WGS sequence"/>
</dbReference>
<feature type="region of interest" description="Disordered" evidence="1">
    <location>
        <begin position="198"/>
        <end position="259"/>
    </location>
</feature>
<proteinExistence type="predicted"/>
<evidence type="ECO:0000313" key="3">
    <source>
        <dbReference type="EMBL" id="KAF2034264.1"/>
    </source>
</evidence>